<evidence type="ECO:0000256" key="1">
    <source>
        <dbReference type="ARBA" id="ARBA00023015"/>
    </source>
</evidence>
<dbReference type="SUPFAM" id="SSF46689">
    <property type="entry name" value="Homeodomain-like"/>
    <property type="match status" value="1"/>
</dbReference>
<dbReference type="GO" id="GO:0043565">
    <property type="term" value="F:sequence-specific DNA binding"/>
    <property type="evidence" value="ECO:0007669"/>
    <property type="project" value="InterPro"/>
</dbReference>
<dbReference type="GO" id="GO:0003700">
    <property type="term" value="F:DNA-binding transcription factor activity"/>
    <property type="evidence" value="ECO:0007669"/>
    <property type="project" value="InterPro"/>
</dbReference>
<feature type="region of interest" description="Disordered" evidence="4">
    <location>
        <begin position="37"/>
        <end position="67"/>
    </location>
</feature>
<dbReference type="Proteomes" id="UP000606172">
    <property type="component" value="Unassembled WGS sequence"/>
</dbReference>
<keyword evidence="1" id="KW-0805">Transcription regulation</keyword>
<sequence length="67" mass="7276">MAAEPLAERDVTIASVARRVGYADAFSFSSAFKGVNGVSPSTFREAPRDEEAQARHHEALRPHPPGR</sequence>
<evidence type="ECO:0000256" key="2">
    <source>
        <dbReference type="ARBA" id="ARBA00023125"/>
    </source>
</evidence>
<keyword evidence="3" id="KW-0804">Transcription</keyword>
<protein>
    <recommendedName>
        <fullName evidence="5">HTH araC/xylS-type domain-containing protein</fullName>
    </recommendedName>
</protein>
<feature type="compositionally biased region" description="Basic and acidic residues" evidence="4">
    <location>
        <begin position="45"/>
        <end position="61"/>
    </location>
</feature>
<dbReference type="EMBL" id="BOOW01000006">
    <property type="protein sequence ID" value="GII90256.1"/>
    <property type="molecule type" value="Genomic_DNA"/>
</dbReference>
<name>A0A919V4Y7_9ACTN</name>
<keyword evidence="2" id="KW-0238">DNA-binding</keyword>
<dbReference type="InterPro" id="IPR020449">
    <property type="entry name" value="Tscrpt_reg_AraC-type_HTH"/>
</dbReference>
<evidence type="ECO:0000256" key="4">
    <source>
        <dbReference type="SAM" id="MobiDB-lite"/>
    </source>
</evidence>
<dbReference type="Pfam" id="PF12833">
    <property type="entry name" value="HTH_18"/>
    <property type="match status" value="1"/>
</dbReference>
<dbReference type="InterPro" id="IPR018060">
    <property type="entry name" value="HTH_AraC"/>
</dbReference>
<comment type="caution">
    <text evidence="6">The sequence shown here is derived from an EMBL/GenBank/DDBJ whole genome shotgun (WGS) entry which is preliminary data.</text>
</comment>
<dbReference type="PRINTS" id="PR00032">
    <property type="entry name" value="HTHARAC"/>
</dbReference>
<dbReference type="InterPro" id="IPR009057">
    <property type="entry name" value="Homeodomain-like_sf"/>
</dbReference>
<dbReference type="Gene3D" id="1.10.10.60">
    <property type="entry name" value="Homeodomain-like"/>
    <property type="match status" value="1"/>
</dbReference>
<dbReference type="RefSeq" id="WP_204020553.1">
    <property type="nucleotide sequence ID" value="NZ_BOOW01000006.1"/>
</dbReference>
<dbReference type="PROSITE" id="PS01124">
    <property type="entry name" value="HTH_ARAC_FAMILY_2"/>
    <property type="match status" value="1"/>
</dbReference>
<gene>
    <name evidence="6" type="ORF">Ssi02_04870</name>
</gene>
<dbReference type="AlphaFoldDB" id="A0A919V4Y7"/>
<reference evidence="6" key="1">
    <citation type="submission" date="2021-01" db="EMBL/GenBank/DDBJ databases">
        <title>Whole genome shotgun sequence of Sinosporangium siamense NBRC 109515.</title>
        <authorList>
            <person name="Komaki H."/>
            <person name="Tamura T."/>
        </authorList>
    </citation>
    <scope>NUCLEOTIDE SEQUENCE</scope>
    <source>
        <strain evidence="6">NBRC 109515</strain>
    </source>
</reference>
<organism evidence="6 7">
    <name type="scientific">Sinosporangium siamense</name>
    <dbReference type="NCBI Taxonomy" id="1367973"/>
    <lineage>
        <taxon>Bacteria</taxon>
        <taxon>Bacillati</taxon>
        <taxon>Actinomycetota</taxon>
        <taxon>Actinomycetes</taxon>
        <taxon>Streptosporangiales</taxon>
        <taxon>Streptosporangiaceae</taxon>
        <taxon>Sinosporangium</taxon>
    </lineage>
</organism>
<evidence type="ECO:0000313" key="7">
    <source>
        <dbReference type="Proteomes" id="UP000606172"/>
    </source>
</evidence>
<evidence type="ECO:0000256" key="3">
    <source>
        <dbReference type="ARBA" id="ARBA00023163"/>
    </source>
</evidence>
<keyword evidence="7" id="KW-1185">Reference proteome</keyword>
<feature type="domain" description="HTH araC/xylS-type" evidence="5">
    <location>
        <begin position="1"/>
        <end position="46"/>
    </location>
</feature>
<evidence type="ECO:0000259" key="5">
    <source>
        <dbReference type="PROSITE" id="PS01124"/>
    </source>
</evidence>
<evidence type="ECO:0000313" key="6">
    <source>
        <dbReference type="EMBL" id="GII90256.1"/>
    </source>
</evidence>
<proteinExistence type="predicted"/>
<accession>A0A919V4Y7</accession>